<sequence length="46" mass="5366">MLNFDLQKRQGEVIIFLEQKQNVILLQVPLTRNNNFDILVLAKNLA</sequence>
<name>A8SID1_9FIRM</name>
<accession>A8SID1</accession>
<dbReference type="EMBL" id="ABEE02000014">
    <property type="protein sequence ID" value="EDP24636.1"/>
    <property type="molecule type" value="Genomic_DNA"/>
</dbReference>
<evidence type="ECO:0000313" key="2">
    <source>
        <dbReference type="Proteomes" id="UP000003162"/>
    </source>
</evidence>
<evidence type="ECO:0000313" key="1">
    <source>
        <dbReference type="EMBL" id="EDP24636.1"/>
    </source>
</evidence>
<proteinExistence type="predicted"/>
<comment type="caution">
    <text evidence="1">The sequence shown here is derived from an EMBL/GenBank/DDBJ whole genome shotgun (WGS) entry which is preliminary data.</text>
</comment>
<reference evidence="1 2" key="1">
    <citation type="submission" date="2007-09" db="EMBL/GenBank/DDBJ databases">
        <title>Draft genome sequence of Peptostreptococcus micros (ATCC 33270).</title>
        <authorList>
            <person name="Sudarsanam P."/>
            <person name="Ley R."/>
            <person name="Guruge J."/>
            <person name="Turnbaugh P.J."/>
            <person name="Mahowald M."/>
            <person name="Liep D."/>
            <person name="Gordon J."/>
        </authorList>
    </citation>
    <scope>NUCLEOTIDE SEQUENCE [LARGE SCALE GENOMIC DNA]</scope>
    <source>
        <strain evidence="1 2">ATCC 33270</strain>
    </source>
</reference>
<dbReference type="Proteomes" id="UP000003162">
    <property type="component" value="Unassembled WGS sequence"/>
</dbReference>
<gene>
    <name evidence="1" type="ORF">PEPMIC_00066</name>
</gene>
<dbReference type="HOGENOM" id="CLU_3186867_0_0_9"/>
<dbReference type="AlphaFoldDB" id="A8SID1"/>
<protein>
    <submittedName>
        <fullName evidence="1">Uncharacterized protein</fullName>
    </submittedName>
</protein>
<reference evidence="1 2" key="2">
    <citation type="submission" date="2007-09" db="EMBL/GenBank/DDBJ databases">
        <authorList>
            <person name="Fulton L."/>
            <person name="Clifton S."/>
            <person name="Fulton B."/>
            <person name="Xu J."/>
            <person name="Minx P."/>
            <person name="Pepin K.H."/>
            <person name="Johnson M."/>
            <person name="Thiruvilangam P."/>
            <person name="Bhonagiri V."/>
            <person name="Nash W.E."/>
            <person name="Mardis E.R."/>
            <person name="Wilson R.K."/>
        </authorList>
    </citation>
    <scope>NUCLEOTIDE SEQUENCE [LARGE SCALE GENOMIC DNA]</scope>
    <source>
        <strain evidence="1 2">ATCC 33270</strain>
    </source>
</reference>
<organism evidence="1 2">
    <name type="scientific">Parvimonas micra ATCC 33270</name>
    <dbReference type="NCBI Taxonomy" id="411465"/>
    <lineage>
        <taxon>Bacteria</taxon>
        <taxon>Bacillati</taxon>
        <taxon>Bacillota</taxon>
        <taxon>Tissierellia</taxon>
        <taxon>Tissierellales</taxon>
        <taxon>Peptoniphilaceae</taxon>
        <taxon>Parvimonas</taxon>
    </lineage>
</organism>